<dbReference type="SUPFAM" id="SSF55729">
    <property type="entry name" value="Acyl-CoA N-acyltransferases (Nat)"/>
    <property type="match status" value="1"/>
</dbReference>
<dbReference type="PANTHER" id="PTHR43877:SF2">
    <property type="entry name" value="AMINOALKYLPHOSPHONATE N-ACETYLTRANSFERASE-RELATED"/>
    <property type="match status" value="1"/>
</dbReference>
<dbReference type="CDD" id="cd04301">
    <property type="entry name" value="NAT_SF"/>
    <property type="match status" value="1"/>
</dbReference>
<sequence>MRFKYTDGGNADFITLCHERDEFLNEIAGGEENRAEYIPYNQLNDIQDVIVAYDNELPVGSASFKKYDNECAEIKRVFVKKEYRGKGISKSLMELLEDRAREQGYHYLILESGEPLTAAMALYKKIGYTIVPNYGPYQDMPESICMKKKI</sequence>
<dbReference type="InterPro" id="IPR000182">
    <property type="entry name" value="GNAT_dom"/>
</dbReference>
<accession>A0A916QAN1</accession>
<protein>
    <submittedName>
        <fullName evidence="4">N-acetyltransferase</fullName>
    </submittedName>
</protein>
<dbReference type="GO" id="GO:0016747">
    <property type="term" value="F:acyltransferase activity, transferring groups other than amino-acyl groups"/>
    <property type="evidence" value="ECO:0007669"/>
    <property type="project" value="InterPro"/>
</dbReference>
<dbReference type="PROSITE" id="PS51186">
    <property type="entry name" value="GNAT"/>
    <property type="match status" value="1"/>
</dbReference>
<evidence type="ECO:0000259" key="3">
    <source>
        <dbReference type="PROSITE" id="PS51186"/>
    </source>
</evidence>
<proteinExistence type="predicted"/>
<organism evidence="4 5">
    <name type="scientific">Anaerostipes butyraticus</name>
    <dbReference type="NCBI Taxonomy" id="645466"/>
    <lineage>
        <taxon>Bacteria</taxon>
        <taxon>Bacillati</taxon>
        <taxon>Bacillota</taxon>
        <taxon>Clostridia</taxon>
        <taxon>Lachnospirales</taxon>
        <taxon>Lachnospiraceae</taxon>
        <taxon>Anaerostipes</taxon>
    </lineage>
</organism>
<dbReference type="PANTHER" id="PTHR43877">
    <property type="entry name" value="AMINOALKYLPHOSPHONATE N-ACETYLTRANSFERASE-RELATED-RELATED"/>
    <property type="match status" value="1"/>
</dbReference>
<comment type="caution">
    <text evidence="4">The sequence shown here is derived from an EMBL/GenBank/DDBJ whole genome shotgun (WGS) entry which is preliminary data.</text>
</comment>
<dbReference type="EMBL" id="BLYI01000027">
    <property type="protein sequence ID" value="GFO84959.1"/>
    <property type="molecule type" value="Genomic_DNA"/>
</dbReference>
<feature type="domain" description="N-acetyltransferase" evidence="3">
    <location>
        <begin position="1"/>
        <end position="150"/>
    </location>
</feature>
<reference evidence="4" key="1">
    <citation type="submission" date="2020-06" db="EMBL/GenBank/DDBJ databases">
        <title>Characterization of fructooligosaccharide metabolism and fructooligosaccharide-degrading enzymes in human commensal butyrate producers.</title>
        <authorList>
            <person name="Tanno H."/>
            <person name="Fujii T."/>
            <person name="Hirano K."/>
            <person name="Maeno S."/>
            <person name="Tonozuka T."/>
            <person name="Sakamoto M."/>
            <person name="Ohkuma M."/>
            <person name="Tochio T."/>
            <person name="Endo A."/>
        </authorList>
    </citation>
    <scope>NUCLEOTIDE SEQUENCE</scope>
    <source>
        <strain evidence="4">JCM 17466</strain>
    </source>
</reference>
<keyword evidence="5" id="KW-1185">Reference proteome</keyword>
<evidence type="ECO:0000256" key="1">
    <source>
        <dbReference type="ARBA" id="ARBA00022679"/>
    </source>
</evidence>
<dbReference type="InterPro" id="IPR016181">
    <property type="entry name" value="Acyl_CoA_acyltransferase"/>
</dbReference>
<dbReference type="Proteomes" id="UP000613208">
    <property type="component" value="Unassembled WGS sequence"/>
</dbReference>
<dbReference type="Pfam" id="PF00583">
    <property type="entry name" value="Acetyltransf_1"/>
    <property type="match status" value="1"/>
</dbReference>
<gene>
    <name evidence="4" type="ORF">ANBU17_13060</name>
</gene>
<dbReference type="RefSeq" id="WP_243282554.1">
    <property type="nucleotide sequence ID" value="NZ_BLYI01000027.1"/>
</dbReference>
<evidence type="ECO:0000313" key="4">
    <source>
        <dbReference type="EMBL" id="GFO84959.1"/>
    </source>
</evidence>
<dbReference type="AlphaFoldDB" id="A0A916QAN1"/>
<evidence type="ECO:0000313" key="5">
    <source>
        <dbReference type="Proteomes" id="UP000613208"/>
    </source>
</evidence>
<keyword evidence="2" id="KW-0012">Acyltransferase</keyword>
<evidence type="ECO:0000256" key="2">
    <source>
        <dbReference type="ARBA" id="ARBA00023315"/>
    </source>
</evidence>
<dbReference type="InterPro" id="IPR050832">
    <property type="entry name" value="Bact_Acetyltransf"/>
</dbReference>
<name>A0A916QAN1_9FIRM</name>
<dbReference type="Gene3D" id="3.40.630.30">
    <property type="match status" value="1"/>
</dbReference>
<keyword evidence="1" id="KW-0808">Transferase</keyword>